<organism evidence="2 3">
    <name type="scientific">Allacma fusca</name>
    <dbReference type="NCBI Taxonomy" id="39272"/>
    <lineage>
        <taxon>Eukaryota</taxon>
        <taxon>Metazoa</taxon>
        <taxon>Ecdysozoa</taxon>
        <taxon>Arthropoda</taxon>
        <taxon>Hexapoda</taxon>
        <taxon>Collembola</taxon>
        <taxon>Symphypleona</taxon>
        <taxon>Sminthuridae</taxon>
        <taxon>Allacma</taxon>
    </lineage>
</organism>
<protein>
    <submittedName>
        <fullName evidence="2">Uncharacterized protein</fullName>
    </submittedName>
</protein>
<evidence type="ECO:0000256" key="1">
    <source>
        <dbReference type="SAM" id="Phobius"/>
    </source>
</evidence>
<dbReference type="Proteomes" id="UP000708208">
    <property type="component" value="Unassembled WGS sequence"/>
</dbReference>
<dbReference type="EMBL" id="CAJVCH010147737">
    <property type="protein sequence ID" value="CAG7727368.1"/>
    <property type="molecule type" value="Genomic_DNA"/>
</dbReference>
<evidence type="ECO:0000313" key="2">
    <source>
        <dbReference type="EMBL" id="CAG7727368.1"/>
    </source>
</evidence>
<proteinExistence type="predicted"/>
<keyword evidence="1" id="KW-0812">Transmembrane</keyword>
<accession>A0A8J2NUX4</accession>
<evidence type="ECO:0000313" key="3">
    <source>
        <dbReference type="Proteomes" id="UP000708208"/>
    </source>
</evidence>
<keyword evidence="3" id="KW-1185">Reference proteome</keyword>
<feature type="transmembrane region" description="Helical" evidence="1">
    <location>
        <begin position="6"/>
        <end position="32"/>
    </location>
</feature>
<comment type="caution">
    <text evidence="2">The sequence shown here is derived from an EMBL/GenBank/DDBJ whole genome shotgun (WGS) entry which is preliminary data.</text>
</comment>
<sequence>MYSLTTLLFFLCGLTIYIYFYRHNLDLILIFYEWRNMKLCFTTPDKRLFRDVYLAVLVVMVSAISENAVYHANIWNTP</sequence>
<feature type="non-terminal residue" evidence="2">
    <location>
        <position position="1"/>
    </location>
</feature>
<keyword evidence="1" id="KW-0472">Membrane</keyword>
<reference evidence="2" key="1">
    <citation type="submission" date="2021-06" db="EMBL/GenBank/DDBJ databases">
        <authorList>
            <person name="Hodson N. C."/>
            <person name="Mongue J. A."/>
            <person name="Jaron S. K."/>
        </authorList>
    </citation>
    <scope>NUCLEOTIDE SEQUENCE</scope>
</reference>
<feature type="transmembrane region" description="Helical" evidence="1">
    <location>
        <begin position="52"/>
        <end position="72"/>
    </location>
</feature>
<gene>
    <name evidence="2" type="ORF">AFUS01_LOCUS16214</name>
</gene>
<keyword evidence="1" id="KW-1133">Transmembrane helix</keyword>
<dbReference type="AlphaFoldDB" id="A0A8J2NUX4"/>
<name>A0A8J2NUX4_9HEXA</name>